<dbReference type="CDD" id="cd01097">
    <property type="entry name" value="Tetrahydromethanopterin_reductase"/>
    <property type="match status" value="1"/>
</dbReference>
<reference evidence="3 4" key="1">
    <citation type="submission" date="2023-08" db="EMBL/GenBank/DDBJ databases">
        <authorList>
            <person name="Folkvardsen B D."/>
            <person name="Norman A."/>
        </authorList>
    </citation>
    <scope>NUCLEOTIDE SEQUENCE [LARGE SCALE GENOMIC DNA]</scope>
    <source>
        <strain evidence="3 4">Mu0053</strain>
    </source>
</reference>
<dbReference type="Proteomes" id="UP001190465">
    <property type="component" value="Chromosome"/>
</dbReference>
<keyword evidence="1 3" id="KW-0560">Oxidoreductase</keyword>
<dbReference type="PANTHER" id="PTHR43244:SF1">
    <property type="entry name" value="5,10-METHYLENETETRAHYDROMETHANOPTERIN REDUCTASE"/>
    <property type="match status" value="1"/>
</dbReference>
<dbReference type="RefSeq" id="WP_308481676.1">
    <property type="nucleotide sequence ID" value="NZ_OY726397.1"/>
</dbReference>
<dbReference type="PANTHER" id="PTHR43244">
    <property type="match status" value="1"/>
</dbReference>
<accession>A0ABM9LIF4</accession>
<dbReference type="GO" id="GO:0016491">
    <property type="term" value="F:oxidoreductase activity"/>
    <property type="evidence" value="ECO:0007669"/>
    <property type="project" value="UniProtKB-KW"/>
</dbReference>
<name>A0ABM9LIF4_9MYCO</name>
<gene>
    <name evidence="3" type="ORF">MU0053_001433</name>
</gene>
<sequence length="314" mass="32178">MRIGLTGGGSSVDSIVRQAQQAEADGFSSLWYASAVAGDPLVAMALAGGATASIELGTAVLQTYPCHPLLQANRVVAAANAMGRPGLTLGLGPSHRPIVEDVLGQSYARPARNTEEYLRIVGALLRDGDADFDGQEWSTHSNGRMAKSDHPIPVLLAALSPRMLTIAGRYADGVVLWMAAAPAIEESIVPVLRAAAIAAGRPAPRVVAGLPVAVHDDLAAAREAVAATATGYGAATNFARIIASGGGASAADVAIVGDEAAVQGQLERLIEAGATDVWAQPVAVGQDREQRRASLQRTRTLLSALARATDQSAG</sequence>
<dbReference type="SUPFAM" id="SSF51679">
    <property type="entry name" value="Bacterial luciferase-like"/>
    <property type="match status" value="1"/>
</dbReference>
<feature type="domain" description="Luciferase-like" evidence="2">
    <location>
        <begin position="9"/>
        <end position="293"/>
    </location>
</feature>
<evidence type="ECO:0000313" key="3">
    <source>
        <dbReference type="EMBL" id="CAJ1499513.1"/>
    </source>
</evidence>
<dbReference type="EMBL" id="OY726397">
    <property type="protein sequence ID" value="CAJ1499513.1"/>
    <property type="molecule type" value="Genomic_DNA"/>
</dbReference>
<keyword evidence="4" id="KW-1185">Reference proteome</keyword>
<evidence type="ECO:0000256" key="1">
    <source>
        <dbReference type="ARBA" id="ARBA00023002"/>
    </source>
</evidence>
<dbReference type="InterPro" id="IPR011251">
    <property type="entry name" value="Luciferase-like_dom"/>
</dbReference>
<dbReference type="InterPro" id="IPR036661">
    <property type="entry name" value="Luciferase-like_sf"/>
</dbReference>
<evidence type="ECO:0000313" key="4">
    <source>
        <dbReference type="Proteomes" id="UP001190465"/>
    </source>
</evidence>
<dbReference type="InterPro" id="IPR019910">
    <property type="entry name" value="Lucif-like_OxRdtase_MSMEG_4879"/>
</dbReference>
<dbReference type="NCBIfam" id="TIGR03564">
    <property type="entry name" value="F420_MSMEG_4879"/>
    <property type="match status" value="1"/>
</dbReference>
<protein>
    <submittedName>
        <fullName evidence="3">TIGR03564 family F420-dependent LLM class oxidoreductase</fullName>
        <ecNumber evidence="3">1.-.-.-</ecNumber>
    </submittedName>
</protein>
<evidence type="ECO:0000259" key="2">
    <source>
        <dbReference type="Pfam" id="PF00296"/>
    </source>
</evidence>
<dbReference type="EC" id="1.-.-.-" evidence="3"/>
<dbReference type="Pfam" id="PF00296">
    <property type="entry name" value="Bac_luciferase"/>
    <property type="match status" value="1"/>
</dbReference>
<organism evidence="3 4">
    <name type="scientific">[Mycobacterium] burgundiense</name>
    <dbReference type="NCBI Taxonomy" id="3064286"/>
    <lineage>
        <taxon>Bacteria</taxon>
        <taxon>Bacillati</taxon>
        <taxon>Actinomycetota</taxon>
        <taxon>Actinomycetes</taxon>
        <taxon>Mycobacteriales</taxon>
        <taxon>Mycobacteriaceae</taxon>
        <taxon>Mycolicibacterium</taxon>
    </lineage>
</organism>
<dbReference type="Gene3D" id="3.20.20.30">
    <property type="entry name" value="Luciferase-like domain"/>
    <property type="match status" value="1"/>
</dbReference>
<dbReference type="InterPro" id="IPR050564">
    <property type="entry name" value="F420-G6PD/mer"/>
</dbReference>
<proteinExistence type="predicted"/>